<dbReference type="InterPro" id="IPR042099">
    <property type="entry name" value="ANL_N_sf"/>
</dbReference>
<accession>A0A3E0W0D9</accession>
<name>A0A3E0W0D9_9MICO</name>
<feature type="domain" description="AB hydrolase-1" evidence="4">
    <location>
        <begin position="57"/>
        <end position="305"/>
    </location>
</feature>
<evidence type="ECO:0000313" key="5">
    <source>
        <dbReference type="EMBL" id="RFA14527.1"/>
    </source>
</evidence>
<dbReference type="SUPFAM" id="SSF53474">
    <property type="entry name" value="alpha/beta-Hydrolases"/>
    <property type="match status" value="1"/>
</dbReference>
<dbReference type="Pfam" id="PF00501">
    <property type="entry name" value="AMP-binding"/>
    <property type="match status" value="1"/>
</dbReference>
<gene>
    <name evidence="5" type="ORF">B7R22_09550</name>
</gene>
<dbReference type="InterPro" id="IPR029058">
    <property type="entry name" value="AB_hydrolase_fold"/>
</dbReference>
<reference evidence="5 6" key="1">
    <citation type="submission" date="2017-04" db="EMBL/GenBank/DDBJ databases">
        <title>Comparative genome analysis of Subtercola boreus.</title>
        <authorList>
            <person name="Cho Y.-J."/>
            <person name="Cho A."/>
            <person name="Kim O.-S."/>
            <person name="Lee J.-I."/>
        </authorList>
    </citation>
    <scope>NUCLEOTIDE SEQUENCE [LARGE SCALE GENOMIC DNA]</scope>
    <source>
        <strain evidence="5 6">P27479</strain>
    </source>
</reference>
<proteinExistence type="inferred from homology"/>
<comment type="caution">
    <text evidence="5">The sequence shown here is derived from an EMBL/GenBank/DDBJ whole genome shotgun (WGS) entry which is preliminary data.</text>
</comment>
<sequence length="973" mass="100477">MHPTARSTGSRADDFPGLDARWSRLLTAPDHSGTPHTWHLLDNLSLLTEGGLEPTGTILCVHGNPTWSYLWRSVVAAATDAALAGAAEPSSAAIWRVIAVDQLEMGFSERSGHDRGLPERIADLGALTDALGLAGPVVTLGHDWGGVVSLGWAVDHPELLAGVMMLNTAVHQPEHEPLPAALRLVLKRSLLVASTVRTTAFLDTTLAIAHPALAPQVRRAFRAPYRSARRREGIGAFVADIPVDASHPSFAELTRVSSAVARLDVPALMLWGPRDPVFSDRYLGDLIGRLPHADVTRFENAGHLVGEDVAVAPMILAWLAARFESAGGAGTGRQVGADRPSEVTPAATAGVQSEAVADSVMADAVVVEAAAESESAPAPEFRLLWATLDERAADPAAAVVEMAPRGARRGSGIRTVSWSLLKRRVDELAAGLSAVGVERGDRVSLLVPPGADLTAVLYACLRIGAIVVVADAGLGIAGLSRAVRGARPDHVIGIETALAAARVLGWPGQRISARTLAAPLAAALGVSHSLTGVARLGRAAIADGERHRAAGPTAPDPDATAAILFTSGSTGPAKGVVYTHRQLAALVTLLRDRFGIAAGTGLVAGFAPFALLGPALGATSVTPDMDVTAPKTLTARAIAQAAAAVDATVVFASPAALVNVCATATAAAKADALTVVERNALARVQTLLSAGAPLPIPLLEEVALLMPAASIHTPYGMTEGLLLTDITLDEIVRAAEQAKSQPGQAGTRQPGGVCVGMPVAGVHVLLSALDERGAATGPLSAEPGVTGEIVVSAPHLKDHYDQLWLTDRAATSGTPSEAAWLAGPASDAVAPTDRWHRTGDVGHFDTEGRLWIEGRLPHVITTPTGILTPVGPEQAVEALPVVRRAAFVGIGPRGTQQVVAVIETTTSSTRRGRVTLAEPSVAEAVRRASGVDIAAVLVVGELPTDIRHNSKIDRLGLGSWAAGVLGGGRRSKP</sequence>
<comment type="similarity">
    <text evidence="1">Belongs to the ATP-dependent AMP-binding enzyme family.</text>
</comment>
<evidence type="ECO:0000259" key="4">
    <source>
        <dbReference type="Pfam" id="PF00561"/>
    </source>
</evidence>
<protein>
    <submittedName>
        <fullName evidence="5">Hydrolase</fullName>
    </submittedName>
</protein>
<dbReference type="AlphaFoldDB" id="A0A3E0W0D9"/>
<dbReference type="SUPFAM" id="SSF56801">
    <property type="entry name" value="Acetyl-CoA synthetase-like"/>
    <property type="match status" value="1"/>
</dbReference>
<evidence type="ECO:0000256" key="1">
    <source>
        <dbReference type="ARBA" id="ARBA00006432"/>
    </source>
</evidence>
<dbReference type="InterPro" id="IPR000073">
    <property type="entry name" value="AB_hydrolase_1"/>
</dbReference>
<dbReference type="GO" id="GO:0031956">
    <property type="term" value="F:medium-chain fatty acid-CoA ligase activity"/>
    <property type="evidence" value="ECO:0007669"/>
    <property type="project" value="TreeGrafter"/>
</dbReference>
<dbReference type="Pfam" id="PF00561">
    <property type="entry name" value="Abhydrolase_1"/>
    <property type="match status" value="1"/>
</dbReference>
<dbReference type="Proteomes" id="UP000256541">
    <property type="component" value="Unassembled WGS sequence"/>
</dbReference>
<dbReference type="Gene3D" id="3.40.50.1820">
    <property type="entry name" value="alpha/beta hydrolase"/>
    <property type="match status" value="1"/>
</dbReference>
<dbReference type="OrthoDB" id="812569at2"/>
<organism evidence="5 6">
    <name type="scientific">Subtercola boreus</name>
    <dbReference type="NCBI Taxonomy" id="120213"/>
    <lineage>
        <taxon>Bacteria</taxon>
        <taxon>Bacillati</taxon>
        <taxon>Actinomycetota</taxon>
        <taxon>Actinomycetes</taxon>
        <taxon>Micrococcales</taxon>
        <taxon>Microbacteriaceae</taxon>
        <taxon>Subtercola</taxon>
    </lineage>
</organism>
<dbReference type="PANTHER" id="PTHR43201:SF5">
    <property type="entry name" value="MEDIUM-CHAIN ACYL-COA LIGASE ACSF2, MITOCHONDRIAL"/>
    <property type="match status" value="1"/>
</dbReference>
<evidence type="ECO:0000313" key="6">
    <source>
        <dbReference type="Proteomes" id="UP000256541"/>
    </source>
</evidence>
<dbReference type="GO" id="GO:0016787">
    <property type="term" value="F:hydrolase activity"/>
    <property type="evidence" value="ECO:0007669"/>
    <property type="project" value="UniProtKB-KW"/>
</dbReference>
<keyword evidence="5" id="KW-0378">Hydrolase</keyword>
<keyword evidence="2" id="KW-0436">Ligase</keyword>
<dbReference type="PROSITE" id="PS00455">
    <property type="entry name" value="AMP_BINDING"/>
    <property type="match status" value="1"/>
</dbReference>
<feature type="domain" description="AMP-dependent synthetase/ligase" evidence="3">
    <location>
        <begin position="411"/>
        <end position="796"/>
    </location>
</feature>
<evidence type="ECO:0000259" key="3">
    <source>
        <dbReference type="Pfam" id="PF00501"/>
    </source>
</evidence>
<dbReference type="EMBL" id="NBXB01000028">
    <property type="protein sequence ID" value="RFA14527.1"/>
    <property type="molecule type" value="Genomic_DNA"/>
</dbReference>
<dbReference type="GO" id="GO:0006631">
    <property type="term" value="P:fatty acid metabolic process"/>
    <property type="evidence" value="ECO:0007669"/>
    <property type="project" value="TreeGrafter"/>
</dbReference>
<dbReference type="Gene3D" id="3.40.50.12780">
    <property type="entry name" value="N-terminal domain of ligase-like"/>
    <property type="match status" value="1"/>
</dbReference>
<dbReference type="InterPro" id="IPR020845">
    <property type="entry name" value="AMP-binding_CS"/>
</dbReference>
<dbReference type="InterPro" id="IPR000873">
    <property type="entry name" value="AMP-dep_synth/lig_dom"/>
</dbReference>
<evidence type="ECO:0000256" key="2">
    <source>
        <dbReference type="ARBA" id="ARBA00022598"/>
    </source>
</evidence>
<dbReference type="PANTHER" id="PTHR43201">
    <property type="entry name" value="ACYL-COA SYNTHETASE"/>
    <property type="match status" value="1"/>
</dbReference>